<comment type="caution">
    <text evidence="2">The sequence shown here is derived from an EMBL/GenBank/DDBJ whole genome shotgun (WGS) entry which is preliminary data.</text>
</comment>
<organism evidence="2 3">
    <name type="scientific">Cymbomonas tetramitiformis</name>
    <dbReference type="NCBI Taxonomy" id="36881"/>
    <lineage>
        <taxon>Eukaryota</taxon>
        <taxon>Viridiplantae</taxon>
        <taxon>Chlorophyta</taxon>
        <taxon>Pyramimonadophyceae</taxon>
        <taxon>Pyramimonadales</taxon>
        <taxon>Pyramimonadaceae</taxon>
        <taxon>Cymbomonas</taxon>
    </lineage>
</organism>
<dbReference type="Proteomes" id="UP001190700">
    <property type="component" value="Unassembled WGS sequence"/>
</dbReference>
<feature type="region of interest" description="Disordered" evidence="1">
    <location>
        <begin position="149"/>
        <end position="188"/>
    </location>
</feature>
<proteinExistence type="predicted"/>
<evidence type="ECO:0000256" key="1">
    <source>
        <dbReference type="SAM" id="MobiDB-lite"/>
    </source>
</evidence>
<dbReference type="AlphaFoldDB" id="A0AAE0EQE7"/>
<evidence type="ECO:0000313" key="2">
    <source>
        <dbReference type="EMBL" id="KAK3235030.1"/>
    </source>
</evidence>
<dbReference type="EMBL" id="LGRX02035386">
    <property type="protein sequence ID" value="KAK3235030.1"/>
    <property type="molecule type" value="Genomic_DNA"/>
</dbReference>
<protein>
    <submittedName>
        <fullName evidence="2">Uncharacterized protein</fullName>
    </submittedName>
</protein>
<name>A0AAE0EQE7_9CHLO</name>
<sequence length="205" mass="22080">MGGASDGGVPAAGFQHYGVPTEEFPGGIDLVPVRHYVPSMPLDPPISPVTCSFEPVSESFVEPAEAGEHLSIDESLAGSEVEELAQSTSEKSFMETSCGTHPTAVPPPEGPDYWRPEGHYGSDHNPGHGWTWYPWLSYPQVVVPDWAPPSPGGAMPSPDYEPEEVEQPTVNGDHGSARGGGFYLDDRYGVDITPPALSSWQRQHR</sequence>
<accession>A0AAE0EQE7</accession>
<evidence type="ECO:0000313" key="3">
    <source>
        <dbReference type="Proteomes" id="UP001190700"/>
    </source>
</evidence>
<keyword evidence="3" id="KW-1185">Reference proteome</keyword>
<gene>
    <name evidence="2" type="ORF">CYMTET_54751</name>
</gene>
<reference evidence="2 3" key="1">
    <citation type="journal article" date="2015" name="Genome Biol. Evol.">
        <title>Comparative Genomics of a Bacterivorous Green Alga Reveals Evolutionary Causalities and Consequences of Phago-Mixotrophic Mode of Nutrition.</title>
        <authorList>
            <person name="Burns J.A."/>
            <person name="Paasch A."/>
            <person name="Narechania A."/>
            <person name="Kim E."/>
        </authorList>
    </citation>
    <scope>NUCLEOTIDE SEQUENCE [LARGE SCALE GENOMIC DNA]</scope>
    <source>
        <strain evidence="2 3">PLY_AMNH</strain>
    </source>
</reference>